<protein>
    <recommendedName>
        <fullName evidence="2">Autophagy-related protein 101</fullName>
    </recommendedName>
</protein>
<proteinExistence type="inferred from homology"/>
<dbReference type="GO" id="GO:1990316">
    <property type="term" value="C:Atg1/ULK1 kinase complex"/>
    <property type="evidence" value="ECO:0007669"/>
    <property type="project" value="TreeGrafter"/>
</dbReference>
<evidence type="ECO:0000256" key="3">
    <source>
        <dbReference type="ARBA" id="ARBA00023006"/>
    </source>
</evidence>
<dbReference type="Proteomes" id="UP000799436">
    <property type="component" value="Unassembled WGS sequence"/>
</dbReference>
<keyword evidence="5" id="KW-1185">Reference proteome</keyword>
<dbReference type="Pfam" id="PF07855">
    <property type="entry name" value="ATG101"/>
    <property type="match status" value="1"/>
</dbReference>
<evidence type="ECO:0000256" key="1">
    <source>
        <dbReference type="ARBA" id="ARBA00007130"/>
    </source>
</evidence>
<dbReference type="AlphaFoldDB" id="A0A6G1L6B0"/>
<dbReference type="EMBL" id="ML995844">
    <property type="protein sequence ID" value="KAF2768473.1"/>
    <property type="molecule type" value="Genomic_DNA"/>
</dbReference>
<dbReference type="OrthoDB" id="10259639at2759"/>
<evidence type="ECO:0000313" key="5">
    <source>
        <dbReference type="Proteomes" id="UP000799436"/>
    </source>
</evidence>
<dbReference type="GO" id="GO:0000045">
    <property type="term" value="P:autophagosome assembly"/>
    <property type="evidence" value="ECO:0007669"/>
    <property type="project" value="TreeGrafter"/>
</dbReference>
<comment type="similarity">
    <text evidence="1">Belongs to the ATG101 family.</text>
</comment>
<organism evidence="4 5">
    <name type="scientific">Teratosphaeria nubilosa</name>
    <dbReference type="NCBI Taxonomy" id="161662"/>
    <lineage>
        <taxon>Eukaryota</taxon>
        <taxon>Fungi</taxon>
        <taxon>Dikarya</taxon>
        <taxon>Ascomycota</taxon>
        <taxon>Pezizomycotina</taxon>
        <taxon>Dothideomycetes</taxon>
        <taxon>Dothideomycetidae</taxon>
        <taxon>Mycosphaerellales</taxon>
        <taxon>Teratosphaeriaceae</taxon>
        <taxon>Teratosphaeria</taxon>
    </lineage>
</organism>
<name>A0A6G1L6B0_9PEZI</name>
<evidence type="ECO:0000256" key="2">
    <source>
        <dbReference type="ARBA" id="ARBA00018874"/>
    </source>
</evidence>
<keyword evidence="3" id="KW-0072">Autophagy</keyword>
<evidence type="ECO:0000313" key="4">
    <source>
        <dbReference type="EMBL" id="KAF2768473.1"/>
    </source>
</evidence>
<dbReference type="PANTHER" id="PTHR13292:SF0">
    <property type="entry name" value="AUTOPHAGY-RELATED PROTEIN 101"/>
    <property type="match status" value="1"/>
</dbReference>
<dbReference type="GO" id="GO:0019901">
    <property type="term" value="F:protein kinase binding"/>
    <property type="evidence" value="ECO:0007669"/>
    <property type="project" value="TreeGrafter"/>
</dbReference>
<dbReference type="PANTHER" id="PTHR13292">
    <property type="entry name" value="AUTOPHAGY-RELATED PROTEIN 101"/>
    <property type="match status" value="1"/>
</dbReference>
<gene>
    <name evidence="4" type="ORF">EJ03DRAFT_274226</name>
</gene>
<reference evidence="4" key="1">
    <citation type="journal article" date="2020" name="Stud. Mycol.">
        <title>101 Dothideomycetes genomes: a test case for predicting lifestyles and emergence of pathogens.</title>
        <authorList>
            <person name="Haridas S."/>
            <person name="Albert R."/>
            <person name="Binder M."/>
            <person name="Bloem J."/>
            <person name="Labutti K."/>
            <person name="Salamov A."/>
            <person name="Andreopoulos B."/>
            <person name="Baker S."/>
            <person name="Barry K."/>
            <person name="Bills G."/>
            <person name="Bluhm B."/>
            <person name="Cannon C."/>
            <person name="Castanera R."/>
            <person name="Culley D."/>
            <person name="Daum C."/>
            <person name="Ezra D."/>
            <person name="Gonzalez J."/>
            <person name="Henrissat B."/>
            <person name="Kuo A."/>
            <person name="Liang C."/>
            <person name="Lipzen A."/>
            <person name="Lutzoni F."/>
            <person name="Magnuson J."/>
            <person name="Mondo S."/>
            <person name="Nolan M."/>
            <person name="Ohm R."/>
            <person name="Pangilinan J."/>
            <person name="Park H.-J."/>
            <person name="Ramirez L."/>
            <person name="Alfaro M."/>
            <person name="Sun H."/>
            <person name="Tritt A."/>
            <person name="Yoshinaga Y."/>
            <person name="Zwiers L.-H."/>
            <person name="Turgeon B."/>
            <person name="Goodwin S."/>
            <person name="Spatafora J."/>
            <person name="Crous P."/>
            <person name="Grigoriev I."/>
        </authorList>
    </citation>
    <scope>NUCLEOTIDE SEQUENCE</scope>
    <source>
        <strain evidence="4">CBS 116005</strain>
    </source>
</reference>
<dbReference type="GO" id="GO:0000407">
    <property type="term" value="C:phagophore assembly site"/>
    <property type="evidence" value="ECO:0007669"/>
    <property type="project" value="TreeGrafter"/>
</dbReference>
<sequence length="198" mass="22680">MEARRPPEYTIELSADRSSVKDVVKGVIHTIFFHRYFTPLHPATHDVLDITLPYVSDETIEKLIENKSNALLRSLDTPATQISPSTPKPGRSTLVVQFSEKKRRKSTWFGVQKGEEEMVWENWIIDITTTSARSEPEAARNRRVMESQLQKAAMEVLEIVNREREHIPPITTSEVNPFPFQILVNPKGEGWGQRIGIF</sequence>
<dbReference type="InterPro" id="IPR012445">
    <property type="entry name" value="ATG101"/>
</dbReference>
<accession>A0A6G1L6B0</accession>